<sequence>MYQKKKSAKDEGRSHKRTSQSRRNKVIEKTIHHPNKKKRATQSHSEKPVKTLSICSARKKNSHEAEGLSFTPHDAKKQEKSDTLETCKGCNTPLVSDSSLDCEPQATCLDRNMVNTGVTKNDCIKEEKTKVETGTRKLEVDNKDIKVNCEKLKLTGKEPKVKEELELNNQNISSEEDQPRTALLEHLQGTSQSRSKAVHFHQGHKFADIKKKEECDNIKHESSPKCVHQVGQEDVANTSQTEDKCKACKNTIKEESKPTKANDGEKRNGSRESKNIKDTDSSQILDIKGNKRPLEAVEECAKKRRKESAVGLGSSEHKNKEEIDDDESLEDGEIKEDSKVEESDGEVEPHKTKETKTPKSIGKESALREVKRYSKVVVVGDARMTLLATSDIKEQLHEVTQVIVVPNLTLSGILEVVQREVVKEVCPRGILLLCLAGVLGTLVECQVPKECRTAGHSDMHEMVPATKGNFLDPEFPKQLASLKRKLQDTLGRGSSVLFFPVLPVDMTNFNEIAAKHHFDATGHKLEHLSQSGSLHYQLLQQYKKAVEEVNGSSVTYRLVRFEFGSRGFCRKFTDELLQDGFSPTLDLVERYIVPQLQHVINMSNSLRFQQVALVGNACLAQVVKMQQQKGVEPCSFILQEEPGLRSLTPDSPAVKWLSGMCNALIFLSVTLKDLVTLKGESDREKTHCFLPHDPSKAFDNFLQEALRVDQMLCSLTHHCTIITTPVIPLIHQILMKDMARKTFCDKCTKTAKLVTVAIEQVSKMLNQKNGLPVWNLNYALQKNKDVHSSSHQSSSLNSKVVQKAASTWECFLNCSQACIRVMPKVTITSVLQDHKLLSSLLPNAREISRTHCNKKETQSSHSRHRTQTQSNHSRNEQTHNRSSRERKQTHNSSSRNKEHIHNGSSIDRAQTQRSCSIDRKQKSASACSALSNSTSCIFSPVQEEHIIYDVNNHSSKCVSDQYYTYMESSPPSSPDLSSHNNFMYSSHVGPSQTRKEEQNIGSLSLTLTEPQENTEPLNLISSELQKHFITDLTSLSSHERPAVRGIKDNSSSPQELCHAQQVMPSISSCQKESYPHSESMEIEFSSCTHSNSDSCGDQDRSRERNRKSIKENIKPRNQSTRKSGDGSNIKSRGRSFSLKERPYGRNPRIASSAKLCLSPKRKPTYRQSLSRSLSPLWCRYESFSEDKKYISGDRRFTSRDIRSASRSRRSVSRNKRSISTGRRSNSKGRRSISRNRSVSRGRSMSWERSISWDKICIPRRRSSIVRGRRSLPRSKRFISKSKRSISRSRLAVLRSERSFSRSRSISRSERSISREKRSSSKSKRSVSKDWRSISRRLIHKSKRSISRSRYISRGKKISSRSRSISRSGTSISRDKRSSSRSRKSTSRDGPYLSGDRMSILRSRKSFSVKRRSIPRGKMSFSKSRKSTSRGRRSLSSNESVSRFIEKRKRSLSSSRSVSKDKTSRRYISRNRRSISRSRRCISKNKRSLSRSRSFSRGRQSISRERIPISRNRRSISRSSRSISRGKKSVLRDRRNRSNILVVHNSVRLAGHMQSAKQENTSKKRVKEALGTLWSIHEKECEMYRSNPSIHPDIGVEYRLFCDKKTQSILALGGDPTLYNMAHDWHSFWKKRIEEIFIESWRLKRKQCLALLDANQKPPSPQPSSRTHHSYSISSSSSCSSSFSSFSTSSSSSFFSSSSSSSSGVQQRKTSKKTWKNRFSQGSKRMRKKHETKTLFTETNPRGKKVRTSSVSHRYEERHPSDYSGSTLPGSESSEEDWEVKDCLIRKVADISRETKKKKQVKKLVDRLPYSSPCVIQPRNKGQNQNIGKSCKKTNRNPPSPPQISRMDQQELYDKNKQWLIERLLNSFPCQTTEKSCKKINRNPLNPPQISGMNQQRLDDKHKERVTETLSNSSPCAVQLSREGLSQSTKKSCKKINREPPSPPHISRMSQQELYDKHKQWCLPSPPNQSTIHGESQQYTFKHNIIDHISIDKQSPTSTITTEEAKLEQPGQQRVKSHISVLDHWLHLSSQECITVSSGRPEIAISEAQEKQDSHKHSDPNMVKENRKKTFTDLPNWYNESSGCQKKNALFTSSQGDPSYRSTLKLNTMLPISQMTNNAASSQAKEFYIHYNGNYTESEPGESHTTLTEDQNSSETITHIFKNFPANTHTKPSTVESTTQDHEDKMSSTTASNESIKIDVIDVLKVLLLLEDHIGAICAPLKQILVVAKDLQSSGTNPLIILNDKDNKMLLQIIQEKLQSLLRESKLSIIKKVIMEEAKQQLAMLLEHQEPHKLFSGLNVTQLASHCLNMDVIATLTYICEVLQTQGRTHVPQEQLVNLYKSVEAEKLTLRGSCCNNRTSTATNWTESSCLQLLGDSMNPDSSVLKVAFVGHEEIPTHFALDGCEVKIYRAPGGTARNFLSDPRMNKILQWTHDLTILFLGSNDIHQGCEAVFIADKITQVADLITQTCNSKIAITLIEPWKNHNSKWVSEEFYYMVSKAINEKLETNMKEQFFINLSTKLYSADMQKYGKHWNDEWRTFKEHEFQDIILKFKQLHEVIRSVIGSGEKS</sequence>
<feature type="region of interest" description="Disordered" evidence="1">
    <location>
        <begin position="302"/>
        <end position="363"/>
    </location>
</feature>
<name>A0AAW0U849_SCYPA</name>
<feature type="compositionally biased region" description="Basic residues" evidence="1">
    <location>
        <begin position="1224"/>
        <end position="1239"/>
    </location>
</feature>
<accession>A0AAW0U849</accession>
<keyword evidence="3" id="KW-1185">Reference proteome</keyword>
<feature type="compositionally biased region" description="Basic residues" evidence="1">
    <location>
        <begin position="1464"/>
        <end position="1495"/>
    </location>
</feature>
<evidence type="ECO:0000256" key="1">
    <source>
        <dbReference type="SAM" id="MobiDB-lite"/>
    </source>
</evidence>
<feature type="region of interest" description="Disordered" evidence="1">
    <location>
        <begin position="1289"/>
        <end position="1534"/>
    </location>
</feature>
<gene>
    <name evidence="2" type="ORF">O3P69_005697</name>
</gene>
<dbReference type="EMBL" id="JARAKH010000017">
    <property type="protein sequence ID" value="KAK8395769.1"/>
    <property type="molecule type" value="Genomic_DNA"/>
</dbReference>
<feature type="compositionally biased region" description="Basic and acidic residues" evidence="1">
    <location>
        <begin position="1097"/>
        <end position="1114"/>
    </location>
</feature>
<feature type="compositionally biased region" description="Polar residues" evidence="1">
    <location>
        <begin position="2164"/>
        <end position="2177"/>
    </location>
</feature>
<feature type="region of interest" description="Disordered" evidence="1">
    <location>
        <begin position="1"/>
        <end position="83"/>
    </location>
</feature>
<feature type="region of interest" description="Disordered" evidence="1">
    <location>
        <begin position="966"/>
        <end position="1000"/>
    </location>
</feature>
<dbReference type="SUPFAM" id="SSF52266">
    <property type="entry name" value="SGNH hydrolase"/>
    <property type="match status" value="1"/>
</dbReference>
<feature type="compositionally biased region" description="Low complexity" evidence="1">
    <location>
        <begin position="1360"/>
        <end position="1371"/>
    </location>
</feature>
<feature type="compositionally biased region" description="Low complexity" evidence="1">
    <location>
        <begin position="968"/>
        <end position="978"/>
    </location>
</feature>
<feature type="compositionally biased region" description="Basic and acidic residues" evidence="1">
    <location>
        <begin position="73"/>
        <end position="83"/>
    </location>
</feature>
<evidence type="ECO:0000313" key="2">
    <source>
        <dbReference type="EMBL" id="KAK8395769.1"/>
    </source>
</evidence>
<feature type="compositionally biased region" description="Basic residues" evidence="1">
    <location>
        <begin position="1523"/>
        <end position="1534"/>
    </location>
</feature>
<organism evidence="2 3">
    <name type="scientific">Scylla paramamosain</name>
    <name type="common">Mud crab</name>
    <dbReference type="NCBI Taxonomy" id="85552"/>
    <lineage>
        <taxon>Eukaryota</taxon>
        <taxon>Metazoa</taxon>
        <taxon>Ecdysozoa</taxon>
        <taxon>Arthropoda</taxon>
        <taxon>Crustacea</taxon>
        <taxon>Multicrustacea</taxon>
        <taxon>Malacostraca</taxon>
        <taxon>Eumalacostraca</taxon>
        <taxon>Eucarida</taxon>
        <taxon>Decapoda</taxon>
        <taxon>Pleocyemata</taxon>
        <taxon>Brachyura</taxon>
        <taxon>Eubrachyura</taxon>
        <taxon>Portunoidea</taxon>
        <taxon>Portunidae</taxon>
        <taxon>Portuninae</taxon>
        <taxon>Scylla</taxon>
    </lineage>
</organism>
<feature type="compositionally biased region" description="Polar residues" evidence="1">
    <location>
        <begin position="902"/>
        <end position="915"/>
    </location>
</feature>
<feature type="compositionally biased region" description="Basic residues" evidence="1">
    <location>
        <begin position="32"/>
        <end position="41"/>
    </location>
</feature>
<feature type="compositionally biased region" description="Basic and acidic residues" evidence="1">
    <location>
        <begin position="873"/>
        <end position="888"/>
    </location>
</feature>
<feature type="compositionally biased region" description="Basic and acidic residues" evidence="1">
    <location>
        <begin position="241"/>
        <end position="280"/>
    </location>
</feature>
<dbReference type="Proteomes" id="UP001487740">
    <property type="component" value="Unassembled WGS sequence"/>
</dbReference>
<feature type="region of interest" description="Disordered" evidence="1">
    <location>
        <begin position="852"/>
        <end position="917"/>
    </location>
</feature>
<feature type="region of interest" description="Disordered" evidence="1">
    <location>
        <begin position="1693"/>
        <end position="1773"/>
    </location>
</feature>
<feature type="compositionally biased region" description="Polar residues" evidence="1">
    <location>
        <begin position="1115"/>
        <end position="1130"/>
    </location>
</feature>
<feature type="compositionally biased region" description="Basic and acidic residues" evidence="1">
    <location>
        <begin position="1306"/>
        <end position="1318"/>
    </location>
</feature>
<feature type="region of interest" description="Disordered" evidence="1">
    <location>
        <begin position="2164"/>
        <end position="2190"/>
    </location>
</feature>
<feature type="compositionally biased region" description="Low complexity" evidence="1">
    <location>
        <begin position="1693"/>
        <end position="1702"/>
    </location>
</feature>
<comment type="caution">
    <text evidence="2">The sequence shown here is derived from an EMBL/GenBank/DDBJ whole genome shotgun (WGS) entry which is preliminary data.</text>
</comment>
<feature type="compositionally biased region" description="Basic residues" evidence="1">
    <location>
        <begin position="1422"/>
        <end position="1432"/>
    </location>
</feature>
<feature type="region of interest" description="Disordered" evidence="1">
    <location>
        <begin position="1200"/>
        <end position="1240"/>
    </location>
</feature>
<feature type="compositionally biased region" description="Basic residues" evidence="1">
    <location>
        <begin position="14"/>
        <end position="24"/>
    </location>
</feature>
<feature type="compositionally biased region" description="Basic residues" evidence="1">
    <location>
        <begin position="1205"/>
        <end position="1216"/>
    </location>
</feature>
<feature type="region of interest" description="Disordered" evidence="1">
    <location>
        <begin position="1032"/>
        <end position="1057"/>
    </location>
</feature>
<feature type="compositionally biased region" description="Basic and acidic residues" evidence="1">
    <location>
        <begin position="335"/>
        <end position="363"/>
    </location>
</feature>
<feature type="compositionally biased region" description="Polar residues" evidence="1">
    <location>
        <begin position="1762"/>
        <end position="1771"/>
    </location>
</feature>
<feature type="compositionally biased region" description="Basic residues" evidence="1">
    <location>
        <begin position="1333"/>
        <end position="1359"/>
    </location>
</feature>
<feature type="compositionally biased region" description="Polar residues" evidence="1">
    <location>
        <begin position="1085"/>
        <end position="1095"/>
    </location>
</feature>
<feature type="region of interest" description="Disordered" evidence="1">
    <location>
        <begin position="220"/>
        <end position="290"/>
    </location>
</feature>
<proteinExistence type="predicted"/>
<feature type="compositionally biased region" description="Basic and acidic residues" evidence="1">
    <location>
        <begin position="1037"/>
        <end position="1047"/>
    </location>
</feature>
<feature type="region of interest" description="Disordered" evidence="1">
    <location>
        <begin position="1813"/>
        <end position="1847"/>
    </location>
</feature>
<feature type="compositionally biased region" description="Acidic residues" evidence="1">
    <location>
        <begin position="322"/>
        <end position="334"/>
    </location>
</feature>
<feature type="region of interest" description="Disordered" evidence="1">
    <location>
        <begin position="1080"/>
        <end position="1147"/>
    </location>
</feature>
<evidence type="ECO:0000313" key="3">
    <source>
        <dbReference type="Proteomes" id="UP001487740"/>
    </source>
</evidence>
<reference evidence="2 3" key="1">
    <citation type="submission" date="2023-03" db="EMBL/GenBank/DDBJ databases">
        <title>High-quality genome of Scylla paramamosain provides insights in environmental adaptation.</title>
        <authorList>
            <person name="Zhang L."/>
        </authorList>
    </citation>
    <scope>NUCLEOTIDE SEQUENCE [LARGE SCALE GENOMIC DNA]</scope>
    <source>
        <strain evidence="2">LZ_2023a</strain>
        <tissue evidence="2">Muscle</tissue>
    </source>
</reference>
<feature type="region of interest" description="Disordered" evidence="1">
    <location>
        <begin position="1906"/>
        <end position="1947"/>
    </location>
</feature>
<protein>
    <submittedName>
        <fullName evidence="2">Uncharacterized protein</fullName>
    </submittedName>
</protein>
<feature type="compositionally biased region" description="Polar residues" evidence="1">
    <location>
        <begin position="979"/>
        <end position="992"/>
    </location>
</feature>
<feature type="compositionally biased region" description="Basic residues" evidence="1">
    <location>
        <begin position="1401"/>
        <end position="1414"/>
    </location>
</feature>